<proteinExistence type="predicted"/>
<evidence type="ECO:0000313" key="3">
    <source>
        <dbReference type="Proteomes" id="UP000007306"/>
    </source>
</evidence>
<protein>
    <submittedName>
        <fullName evidence="2">Uncharacterized protein</fullName>
    </submittedName>
</protein>
<evidence type="ECO:0000313" key="2">
    <source>
        <dbReference type="EnsemblPlants" id="ORGLA05G0058100.1"/>
    </source>
</evidence>
<keyword evidence="3" id="KW-1185">Reference proteome</keyword>
<evidence type="ECO:0000256" key="1">
    <source>
        <dbReference type="SAM" id="MobiDB-lite"/>
    </source>
</evidence>
<dbReference type="Proteomes" id="UP000007306">
    <property type="component" value="Chromosome 5"/>
</dbReference>
<reference evidence="2 3" key="2">
    <citation type="submission" date="2018-04" db="EMBL/GenBank/DDBJ databases">
        <title>OglaRS2 (Oryza glaberrima Reference Sequence Version 2).</title>
        <authorList>
            <person name="Zhang J."/>
            <person name="Kudrna D."/>
            <person name="Lee S."/>
            <person name="Talag J."/>
            <person name="Rajasekar S."/>
            <person name="Wing R.A."/>
        </authorList>
    </citation>
    <scope>NUCLEOTIDE SEQUENCE [LARGE SCALE GENOMIC DNA]</scope>
    <source>
        <strain evidence="2 3">cv. IRGC 96717</strain>
    </source>
</reference>
<dbReference type="EnsemblPlants" id="ORGLA05G0058100.1">
    <property type="protein sequence ID" value="ORGLA05G0058100.1"/>
    <property type="gene ID" value="ORGLA05G0058100"/>
</dbReference>
<dbReference type="AlphaFoldDB" id="I1PT83"/>
<reference evidence="2" key="1">
    <citation type="submission" date="2015-06" db="UniProtKB">
        <authorList>
            <consortium name="EnsemblPlants"/>
        </authorList>
    </citation>
    <scope>IDENTIFICATION</scope>
</reference>
<organism evidence="2 3">
    <name type="scientific">Oryza glaberrima</name>
    <name type="common">African rice</name>
    <dbReference type="NCBI Taxonomy" id="4538"/>
    <lineage>
        <taxon>Eukaryota</taxon>
        <taxon>Viridiplantae</taxon>
        <taxon>Streptophyta</taxon>
        <taxon>Embryophyta</taxon>
        <taxon>Tracheophyta</taxon>
        <taxon>Spermatophyta</taxon>
        <taxon>Magnoliopsida</taxon>
        <taxon>Liliopsida</taxon>
        <taxon>Poales</taxon>
        <taxon>Poaceae</taxon>
        <taxon>BOP clade</taxon>
        <taxon>Oryzoideae</taxon>
        <taxon>Oryzeae</taxon>
        <taxon>Oryzinae</taxon>
        <taxon>Oryza</taxon>
    </lineage>
</organism>
<dbReference type="HOGENOM" id="CLU_194823_0_0_1"/>
<feature type="region of interest" description="Disordered" evidence="1">
    <location>
        <begin position="1"/>
        <end position="28"/>
    </location>
</feature>
<accession>I1PT83</accession>
<sequence length="67" mass="7754">MPHPAPRSRTTPPSKPRPPWAHPHRGAPAFVPTFDGRLHPLLRVERYTRSRSSVCDPRLLLLRRHYG</sequence>
<name>I1PT83_ORYGL</name>
<dbReference type="Gramene" id="ORGLA05G0058100.1">
    <property type="protein sequence ID" value="ORGLA05G0058100.1"/>
    <property type="gene ID" value="ORGLA05G0058100"/>
</dbReference>